<keyword evidence="2" id="KW-0964">Secreted</keyword>
<dbReference type="InterPro" id="IPR011050">
    <property type="entry name" value="Pectin_lyase_fold/virulence"/>
</dbReference>
<evidence type="ECO:0008006" key="7">
    <source>
        <dbReference type="Google" id="ProtNLM"/>
    </source>
</evidence>
<dbReference type="PANTHER" id="PTHR40088:SF2">
    <property type="entry name" value="SECRETED SUGAR HYDROLASE"/>
    <property type="match status" value="1"/>
</dbReference>
<sequence length="787" mass="87366">MRRVVLLIYMAVMTSGVMAQTVVFSDDFESYALNDELATLGYVFIKKADYPGTISTSVQSNNGNHYAACVASENGQTLMQLRKEVDVTAGKQYKLSIKTTSPFKRHLRVYQSDGITLLNQGEDFTPTEEQKTQWIDHEMTFTAGAGMNTVYVGVFHNWSGTLLVDEIKVEEVAFTELSDYYISSSEGDDANDGTIDAPFQSLERISQAPLKPGNTVNFKCGDRFDGHFVVNGSGTLENPITITSYGEGNKPIITGEVGSAAGGDYQEAILVENHDNLIFDGLEINNERTVNRTGVDETDAYGIYVLNTGAEIMRNFVFRNMTFQNVYAPKPILQGEGEDAFNGLEVAAVRFYTAKNTVAGQEKNIQDVLMEDCYFTDLQRLGVHMKHAGGTDGIGDEIINRNMNLVFRNNEFHYTGGTCILPTKTYNCLIEDNLFNHPGSDVDPRMPNRGSSVWTWRCYNTVIQRNRCISTRGYLDSHGIHIDHENHNTFVQYNYMEDCEGGFVEILGGNVNAVYRFNVSVNDGWRDNPNWKNSNHTIWINQNAPSGTHYCDYSYIYNNTVVIDQPYATAIDVNAKNTHIFNNIFYSSNGSGIGTKQMVMNNNGTELFMANNLFFGGVAQNFMSLDAAPVTGDPLFTTEEDEASDKYQVKSNSPAINAGVAKLGPPIPGAGEGIFKDIPEYPTVDFYGNPIDFNNETPNIGACNVKETISDIGDYAHLPKLNISPNPSTGLVFINGIEKESCARVFDLRGRKVLEQNVIKQMNVGHIDSGLYVLLLDGYQPMKLMIK</sequence>
<dbReference type="RefSeq" id="WP_212227351.1">
    <property type="nucleotide sequence ID" value="NZ_JAGUCN010000007.1"/>
</dbReference>
<organism evidence="5 6">
    <name type="scientific">Carboxylicivirga mesophila</name>
    <dbReference type="NCBI Taxonomy" id="1166478"/>
    <lineage>
        <taxon>Bacteria</taxon>
        <taxon>Pseudomonadati</taxon>
        <taxon>Bacteroidota</taxon>
        <taxon>Bacteroidia</taxon>
        <taxon>Marinilabiliales</taxon>
        <taxon>Marinilabiliaceae</taxon>
        <taxon>Carboxylicivirga</taxon>
    </lineage>
</organism>
<dbReference type="Gene3D" id="2.160.20.10">
    <property type="entry name" value="Single-stranded right-handed beta-helix, Pectin lyase-like"/>
    <property type="match status" value="2"/>
</dbReference>
<dbReference type="EMBL" id="JAGUCN010000007">
    <property type="protein sequence ID" value="MBS2211282.1"/>
    <property type="molecule type" value="Genomic_DNA"/>
</dbReference>
<dbReference type="Gene3D" id="2.60.120.260">
    <property type="entry name" value="Galactose-binding domain-like"/>
    <property type="match status" value="1"/>
</dbReference>
<accession>A0ABS5K8T7</accession>
<reference evidence="5 6" key="1">
    <citation type="journal article" date="2014" name="Int. J. Syst. Evol. Microbiol.">
        <title>Carboxylicivirga gen. nov. in the family Marinilabiliaceae with two novel species, Carboxylicivirga mesophila sp. nov. and Carboxylicivirga taeanensis sp. nov., and reclassification of Cytophaga fermentans as Saccharicrinis fermentans gen. nov., comb. nov.</title>
        <authorList>
            <person name="Yang S.H."/>
            <person name="Seo H.S."/>
            <person name="Woo J.H."/>
            <person name="Oh H.M."/>
            <person name="Jang H."/>
            <person name="Lee J.H."/>
            <person name="Kim S.J."/>
            <person name="Kwon K.K."/>
        </authorList>
    </citation>
    <scope>NUCLEOTIDE SEQUENCE [LARGE SCALE GENOMIC DNA]</scope>
    <source>
        <strain evidence="5 6">JCM 18290</strain>
    </source>
</reference>
<dbReference type="InterPro" id="IPR006626">
    <property type="entry name" value="PbH1"/>
</dbReference>
<feature type="chain" id="PRO_5046307619" description="CBM-cenC domain-containing protein" evidence="4">
    <location>
        <begin position="20"/>
        <end position="787"/>
    </location>
</feature>
<evidence type="ECO:0000313" key="6">
    <source>
        <dbReference type="Proteomes" id="UP000721861"/>
    </source>
</evidence>
<comment type="subcellular location">
    <subcellularLocation>
        <location evidence="1">Secreted</location>
    </subcellularLocation>
</comment>
<dbReference type="InterPro" id="IPR052052">
    <property type="entry name" value="Polysaccharide_Lyase_9"/>
</dbReference>
<dbReference type="Proteomes" id="UP000721861">
    <property type="component" value="Unassembled WGS sequence"/>
</dbReference>
<dbReference type="InterPro" id="IPR008979">
    <property type="entry name" value="Galactose-bd-like_sf"/>
</dbReference>
<feature type="signal peptide" evidence="4">
    <location>
        <begin position="1"/>
        <end position="19"/>
    </location>
</feature>
<keyword evidence="3 4" id="KW-0732">Signal</keyword>
<dbReference type="PANTHER" id="PTHR40088">
    <property type="entry name" value="PECTATE LYASE (EUROFUNG)"/>
    <property type="match status" value="1"/>
</dbReference>
<protein>
    <recommendedName>
        <fullName evidence="7">CBM-cenC domain-containing protein</fullName>
    </recommendedName>
</protein>
<evidence type="ECO:0000256" key="1">
    <source>
        <dbReference type="ARBA" id="ARBA00004613"/>
    </source>
</evidence>
<evidence type="ECO:0000313" key="5">
    <source>
        <dbReference type="EMBL" id="MBS2211282.1"/>
    </source>
</evidence>
<evidence type="ECO:0000256" key="4">
    <source>
        <dbReference type="SAM" id="SignalP"/>
    </source>
</evidence>
<evidence type="ECO:0000256" key="2">
    <source>
        <dbReference type="ARBA" id="ARBA00022525"/>
    </source>
</evidence>
<dbReference type="SMART" id="SM00710">
    <property type="entry name" value="PbH1"/>
    <property type="match status" value="6"/>
</dbReference>
<dbReference type="SUPFAM" id="SSF49785">
    <property type="entry name" value="Galactose-binding domain-like"/>
    <property type="match status" value="1"/>
</dbReference>
<dbReference type="InterPro" id="IPR012334">
    <property type="entry name" value="Pectin_lyas_fold"/>
</dbReference>
<keyword evidence="6" id="KW-1185">Reference proteome</keyword>
<name>A0ABS5K8T7_9BACT</name>
<comment type="caution">
    <text evidence="5">The sequence shown here is derived from an EMBL/GenBank/DDBJ whole genome shotgun (WGS) entry which is preliminary data.</text>
</comment>
<dbReference type="SUPFAM" id="SSF51126">
    <property type="entry name" value="Pectin lyase-like"/>
    <property type="match status" value="2"/>
</dbReference>
<evidence type="ECO:0000256" key="3">
    <source>
        <dbReference type="ARBA" id="ARBA00022729"/>
    </source>
</evidence>
<proteinExistence type="predicted"/>
<gene>
    <name evidence="5" type="ORF">KEM09_07715</name>
</gene>